<keyword evidence="3" id="KW-1185">Reference proteome</keyword>
<reference evidence="3" key="1">
    <citation type="submission" date="2017-02" db="EMBL/GenBank/DDBJ databases">
        <authorList>
            <person name="Varghese N."/>
            <person name="Submissions S."/>
        </authorList>
    </citation>
    <scope>NUCLEOTIDE SEQUENCE [LARGE SCALE GENOMIC DNA]</scope>
    <source>
        <strain evidence="3">ATCC 27862</strain>
    </source>
</reference>
<dbReference type="AlphaFoldDB" id="A0A1T4LHW9"/>
<dbReference type="EMBL" id="FUXF01000014">
    <property type="protein sequence ID" value="SJZ54198.1"/>
    <property type="molecule type" value="Genomic_DNA"/>
</dbReference>
<feature type="transmembrane region" description="Helical" evidence="1">
    <location>
        <begin position="17"/>
        <end position="41"/>
    </location>
</feature>
<dbReference type="RefSeq" id="WP_078747180.1">
    <property type="nucleotide sequence ID" value="NZ_CP137850.1"/>
</dbReference>
<feature type="transmembrane region" description="Helical" evidence="1">
    <location>
        <begin position="131"/>
        <end position="152"/>
    </location>
</feature>
<accession>A0A1T4LHW9</accession>
<dbReference type="STRING" id="171291.SAMN02745154_00456"/>
<evidence type="ECO:0000313" key="2">
    <source>
        <dbReference type="EMBL" id="SJZ54198.1"/>
    </source>
</evidence>
<evidence type="ECO:0000313" key="3">
    <source>
        <dbReference type="Proteomes" id="UP000190389"/>
    </source>
</evidence>
<protein>
    <submittedName>
        <fullName evidence="2">Uncharacterized protein</fullName>
    </submittedName>
</protein>
<sequence>MKTKFTYLFAKYKFNTIIAVVAAVCLMVFMSITYVTYGVSITSSIKEVTETTSKTQKEVTNIGVAITGIVFALFTLISGIIFLVFSIKAVLAINLINREYNTAIYKKLTNAELPQAEVFKLDAYSSELKSLFTISLIAIFSGFILWIIILVMQGKTQAKLLSAIDLIEE</sequence>
<name>A0A1T4LHW9_9BACT</name>
<keyword evidence="1" id="KW-0812">Transmembrane</keyword>
<evidence type="ECO:0000256" key="1">
    <source>
        <dbReference type="SAM" id="Phobius"/>
    </source>
</evidence>
<organism evidence="2 3">
    <name type="scientific">Mycoplasmopsis verecunda</name>
    <dbReference type="NCBI Taxonomy" id="171291"/>
    <lineage>
        <taxon>Bacteria</taxon>
        <taxon>Bacillati</taxon>
        <taxon>Mycoplasmatota</taxon>
        <taxon>Mycoplasmoidales</taxon>
        <taxon>Metamycoplasmataceae</taxon>
        <taxon>Mycoplasmopsis</taxon>
    </lineage>
</organism>
<proteinExistence type="predicted"/>
<gene>
    <name evidence="2" type="ORF">SAMN02745154_00456</name>
</gene>
<keyword evidence="1" id="KW-1133">Transmembrane helix</keyword>
<keyword evidence="1" id="KW-0472">Membrane</keyword>
<dbReference type="Proteomes" id="UP000190389">
    <property type="component" value="Unassembled WGS sequence"/>
</dbReference>
<feature type="transmembrane region" description="Helical" evidence="1">
    <location>
        <begin position="62"/>
        <end position="85"/>
    </location>
</feature>